<evidence type="ECO:0000256" key="2">
    <source>
        <dbReference type="ARBA" id="ARBA00004922"/>
    </source>
</evidence>
<dbReference type="EMBL" id="JAKKPZ010000002">
    <property type="protein sequence ID" value="KAI1725324.1"/>
    <property type="molecule type" value="Genomic_DNA"/>
</dbReference>
<keyword evidence="7" id="KW-0735">Signal-anchor</keyword>
<gene>
    <name evidence="14" type="ORF">DdX_01980</name>
</gene>
<evidence type="ECO:0000313" key="14">
    <source>
        <dbReference type="EMBL" id="KAI1725324.1"/>
    </source>
</evidence>
<comment type="caution">
    <text evidence="14">The sequence shown here is derived from an EMBL/GenBank/DDBJ whole genome shotgun (WGS) entry which is preliminary data.</text>
</comment>
<dbReference type="GO" id="GO:0030166">
    <property type="term" value="P:proteoglycan biosynthetic process"/>
    <property type="evidence" value="ECO:0007669"/>
    <property type="project" value="TreeGrafter"/>
</dbReference>
<dbReference type="InterPro" id="IPR003859">
    <property type="entry name" value="Galactosyl_T"/>
</dbReference>
<dbReference type="Gene3D" id="3.90.550.10">
    <property type="entry name" value="Spore Coat Polysaccharide Biosynthesis Protein SpsA, Chain A"/>
    <property type="match status" value="1"/>
</dbReference>
<dbReference type="SUPFAM" id="SSF53448">
    <property type="entry name" value="Nucleotide-diphospho-sugar transferases"/>
    <property type="match status" value="1"/>
</dbReference>
<keyword evidence="6" id="KW-0812">Transmembrane</keyword>
<feature type="domain" description="Galactosyltransferase C-terminal" evidence="12">
    <location>
        <begin position="76"/>
        <end position="150"/>
    </location>
</feature>
<evidence type="ECO:0000256" key="11">
    <source>
        <dbReference type="SAM" id="MobiDB-lite"/>
    </source>
</evidence>
<dbReference type="InterPro" id="IPR029044">
    <property type="entry name" value="Nucleotide-diphossugar_trans"/>
</dbReference>
<keyword evidence="10" id="KW-0325">Glycoprotein</keyword>
<dbReference type="Proteomes" id="UP001201812">
    <property type="component" value="Unassembled WGS sequence"/>
</dbReference>
<feature type="domain" description="Galactosyltransferase N-terminal" evidence="13">
    <location>
        <begin position="2"/>
        <end position="66"/>
    </location>
</feature>
<keyword evidence="15" id="KW-1185">Reference proteome</keyword>
<dbReference type="Pfam" id="PF13733">
    <property type="entry name" value="Glyco_transf_7N"/>
    <property type="match status" value="1"/>
</dbReference>
<evidence type="ECO:0000256" key="3">
    <source>
        <dbReference type="ARBA" id="ARBA00005735"/>
    </source>
</evidence>
<comment type="pathway">
    <text evidence="2">Protein modification; protein glycosylation.</text>
</comment>
<dbReference type="InterPro" id="IPR027791">
    <property type="entry name" value="Galactosyl_T_C"/>
</dbReference>
<reference evidence="14" key="1">
    <citation type="submission" date="2022-01" db="EMBL/GenBank/DDBJ databases">
        <title>Genome Sequence Resource for Two Populations of Ditylenchus destructor, the Migratory Endoparasitic Phytonematode.</title>
        <authorList>
            <person name="Zhang H."/>
            <person name="Lin R."/>
            <person name="Xie B."/>
        </authorList>
    </citation>
    <scope>NUCLEOTIDE SEQUENCE</scope>
    <source>
        <strain evidence="14">BazhouSP</strain>
    </source>
</reference>
<evidence type="ECO:0000256" key="5">
    <source>
        <dbReference type="ARBA" id="ARBA00022679"/>
    </source>
</evidence>
<keyword evidence="5" id="KW-0808">Transferase</keyword>
<organism evidence="14 15">
    <name type="scientific">Ditylenchus destructor</name>
    <dbReference type="NCBI Taxonomy" id="166010"/>
    <lineage>
        <taxon>Eukaryota</taxon>
        <taxon>Metazoa</taxon>
        <taxon>Ecdysozoa</taxon>
        <taxon>Nematoda</taxon>
        <taxon>Chromadorea</taxon>
        <taxon>Rhabditida</taxon>
        <taxon>Tylenchina</taxon>
        <taxon>Tylenchomorpha</taxon>
        <taxon>Sphaerularioidea</taxon>
        <taxon>Anguinidae</taxon>
        <taxon>Anguininae</taxon>
        <taxon>Ditylenchus</taxon>
    </lineage>
</organism>
<keyword evidence="4" id="KW-0328">Glycosyltransferase</keyword>
<sequence length="228" mass="26953">MIPYVHEFLTNQSVQHMFIVLNQTDRYRFNRASLINVGWFEADRLACDYICMHDVDILPLNPTLNYSYPGKGIVKHVSAGKYHPIKRYDYQKFIGGVLILTMEDFRQVDGMSNKYWGWGLEDDEFYLRLKEANMTDTIVRPHNLTSDRTNTFMHIHDGKKRKRDYERSAQQKKMSRRRDRISGLHSVKYTLRGRSFLHFDSVNASVLHVDLYCDLEWTPFCLSSKAQQ</sequence>
<dbReference type="Pfam" id="PF02709">
    <property type="entry name" value="Glyco_transf_7C"/>
    <property type="match status" value="1"/>
</dbReference>
<dbReference type="PANTHER" id="PTHR19300">
    <property type="entry name" value="BETA-1,4-GALACTOSYLTRANSFERASE"/>
    <property type="match status" value="1"/>
</dbReference>
<comment type="similarity">
    <text evidence="3">Belongs to the glycosyltransferase 7 family.</text>
</comment>
<evidence type="ECO:0000313" key="15">
    <source>
        <dbReference type="Proteomes" id="UP001201812"/>
    </source>
</evidence>
<evidence type="ECO:0000259" key="12">
    <source>
        <dbReference type="Pfam" id="PF02709"/>
    </source>
</evidence>
<protein>
    <submittedName>
        <fullName evidence="14">Xylosylprotein 4-beta-galactosyltransferase</fullName>
    </submittedName>
</protein>
<keyword evidence="9" id="KW-0472">Membrane</keyword>
<dbReference type="GO" id="GO:0005975">
    <property type="term" value="P:carbohydrate metabolic process"/>
    <property type="evidence" value="ECO:0007669"/>
    <property type="project" value="InterPro"/>
</dbReference>
<evidence type="ECO:0000256" key="4">
    <source>
        <dbReference type="ARBA" id="ARBA00022676"/>
    </source>
</evidence>
<comment type="subcellular location">
    <subcellularLocation>
        <location evidence="1">Membrane</location>
        <topology evidence="1">Single-pass type II membrane protein</topology>
    </subcellularLocation>
</comment>
<dbReference type="GO" id="GO:0005794">
    <property type="term" value="C:Golgi apparatus"/>
    <property type="evidence" value="ECO:0007669"/>
    <property type="project" value="TreeGrafter"/>
</dbReference>
<proteinExistence type="inferred from homology"/>
<dbReference type="InterPro" id="IPR027995">
    <property type="entry name" value="Galactosyl_T_N"/>
</dbReference>
<dbReference type="AlphaFoldDB" id="A0AAD4NDA5"/>
<dbReference type="PRINTS" id="PR02050">
    <property type="entry name" value="B14GALTRFASE"/>
</dbReference>
<dbReference type="GO" id="GO:0016020">
    <property type="term" value="C:membrane"/>
    <property type="evidence" value="ECO:0007669"/>
    <property type="project" value="UniProtKB-SubCell"/>
</dbReference>
<evidence type="ECO:0000256" key="10">
    <source>
        <dbReference type="ARBA" id="ARBA00023180"/>
    </source>
</evidence>
<dbReference type="PANTHER" id="PTHR19300:SF30">
    <property type="entry name" value="BETA-1,4-GALACTOSYLTRANSFERASE 7"/>
    <property type="match status" value="1"/>
</dbReference>
<accession>A0AAD4NDA5</accession>
<feature type="region of interest" description="Disordered" evidence="11">
    <location>
        <begin position="159"/>
        <end position="178"/>
    </location>
</feature>
<evidence type="ECO:0000256" key="1">
    <source>
        <dbReference type="ARBA" id="ARBA00004606"/>
    </source>
</evidence>
<name>A0AAD4NDA5_9BILA</name>
<evidence type="ECO:0000256" key="9">
    <source>
        <dbReference type="ARBA" id="ARBA00023136"/>
    </source>
</evidence>
<dbReference type="GO" id="GO:0046525">
    <property type="term" value="F:xylosylprotein 4-beta-galactosyltransferase activity"/>
    <property type="evidence" value="ECO:0007669"/>
    <property type="project" value="TreeGrafter"/>
</dbReference>
<evidence type="ECO:0000256" key="8">
    <source>
        <dbReference type="ARBA" id="ARBA00022989"/>
    </source>
</evidence>
<keyword evidence="8" id="KW-1133">Transmembrane helix</keyword>
<evidence type="ECO:0000256" key="7">
    <source>
        <dbReference type="ARBA" id="ARBA00022968"/>
    </source>
</evidence>
<evidence type="ECO:0000256" key="6">
    <source>
        <dbReference type="ARBA" id="ARBA00022692"/>
    </source>
</evidence>
<evidence type="ECO:0000259" key="13">
    <source>
        <dbReference type="Pfam" id="PF13733"/>
    </source>
</evidence>